<dbReference type="Proteomes" id="UP000616885">
    <property type="component" value="Unassembled WGS sequence"/>
</dbReference>
<dbReference type="GO" id="GO:0005739">
    <property type="term" value="C:mitochondrion"/>
    <property type="evidence" value="ECO:0007669"/>
    <property type="project" value="TreeGrafter"/>
</dbReference>
<name>A0A8H7NPN8_BIOOC</name>
<feature type="compositionally biased region" description="Polar residues" evidence="6">
    <location>
        <begin position="917"/>
        <end position="936"/>
    </location>
</feature>
<feature type="compositionally biased region" description="Polar residues" evidence="6">
    <location>
        <begin position="133"/>
        <end position="150"/>
    </location>
</feature>
<dbReference type="InterPro" id="IPR031968">
    <property type="entry name" value="VASt"/>
</dbReference>
<feature type="compositionally biased region" description="Acidic residues" evidence="6">
    <location>
        <begin position="630"/>
        <end position="656"/>
    </location>
</feature>
<feature type="compositionally biased region" description="Basic and acidic residues" evidence="6">
    <location>
        <begin position="1"/>
        <end position="14"/>
    </location>
</feature>
<feature type="domain" description="VASt" evidence="7">
    <location>
        <begin position="724"/>
        <end position="895"/>
    </location>
</feature>
<evidence type="ECO:0000313" key="9">
    <source>
        <dbReference type="Proteomes" id="UP000616885"/>
    </source>
</evidence>
<proteinExistence type="inferred from homology"/>
<dbReference type="PROSITE" id="PS51778">
    <property type="entry name" value="VAST"/>
    <property type="match status" value="1"/>
</dbReference>
<comment type="subcellular location">
    <subcellularLocation>
        <location evidence="1">Membrane</location>
        <topology evidence="1">Single-pass membrane protein</topology>
    </subcellularLocation>
</comment>
<dbReference type="InterPro" id="IPR004182">
    <property type="entry name" value="GRAM"/>
</dbReference>
<evidence type="ECO:0000256" key="3">
    <source>
        <dbReference type="ARBA" id="ARBA00022692"/>
    </source>
</evidence>
<dbReference type="Pfam" id="PF02893">
    <property type="entry name" value="GRAM"/>
    <property type="match status" value="1"/>
</dbReference>
<evidence type="ECO:0000313" key="8">
    <source>
        <dbReference type="EMBL" id="KAF9759631.1"/>
    </source>
</evidence>
<dbReference type="InterPro" id="IPR011993">
    <property type="entry name" value="PH-like_dom_sf"/>
</dbReference>
<evidence type="ECO:0000256" key="6">
    <source>
        <dbReference type="SAM" id="MobiDB-lite"/>
    </source>
</evidence>
<dbReference type="Gene3D" id="2.30.29.30">
    <property type="entry name" value="Pleckstrin-homology domain (PH domain)/Phosphotyrosine-binding domain (PTB)"/>
    <property type="match status" value="1"/>
</dbReference>
<reference evidence="8" key="1">
    <citation type="submission" date="2020-10" db="EMBL/GenBank/DDBJ databases">
        <title>High-Quality Genome Resource of Clonostachys rosea strain S41 by Oxford Nanopore Long-Read Sequencing.</title>
        <authorList>
            <person name="Wang H."/>
        </authorList>
    </citation>
    <scope>NUCLEOTIDE SEQUENCE</scope>
    <source>
        <strain evidence="8">S41</strain>
    </source>
</reference>
<gene>
    <name evidence="8" type="ORF">IM811_001325</name>
</gene>
<accession>A0A8H7NPN8</accession>
<evidence type="ECO:0000256" key="4">
    <source>
        <dbReference type="ARBA" id="ARBA00022989"/>
    </source>
</evidence>
<feature type="compositionally biased region" description="Basic and acidic residues" evidence="6">
    <location>
        <begin position="34"/>
        <end position="45"/>
    </location>
</feature>
<feature type="compositionally biased region" description="Basic and acidic residues" evidence="6">
    <location>
        <begin position="612"/>
        <end position="622"/>
    </location>
</feature>
<feature type="compositionally biased region" description="Polar residues" evidence="6">
    <location>
        <begin position="77"/>
        <end position="86"/>
    </location>
</feature>
<evidence type="ECO:0000256" key="2">
    <source>
        <dbReference type="ARBA" id="ARBA00006582"/>
    </source>
</evidence>
<keyword evidence="3" id="KW-0812">Transmembrane</keyword>
<feature type="region of interest" description="Disordered" evidence="6">
    <location>
        <begin position="1"/>
        <end position="273"/>
    </location>
</feature>
<feature type="region of interest" description="Disordered" evidence="6">
    <location>
        <begin position="893"/>
        <end position="936"/>
    </location>
</feature>
<evidence type="ECO:0000256" key="1">
    <source>
        <dbReference type="ARBA" id="ARBA00004167"/>
    </source>
</evidence>
<comment type="similarity">
    <text evidence="2">Belongs to the YSP2 family.</text>
</comment>
<dbReference type="GO" id="GO:0005789">
    <property type="term" value="C:endoplasmic reticulum membrane"/>
    <property type="evidence" value="ECO:0007669"/>
    <property type="project" value="TreeGrafter"/>
</dbReference>
<keyword evidence="4" id="KW-1133">Transmembrane helix</keyword>
<protein>
    <recommendedName>
        <fullName evidence="7">VASt domain-containing protein</fullName>
    </recommendedName>
</protein>
<feature type="compositionally biased region" description="Polar residues" evidence="6">
    <location>
        <begin position="681"/>
        <end position="692"/>
    </location>
</feature>
<dbReference type="GO" id="GO:0032366">
    <property type="term" value="P:intracellular sterol transport"/>
    <property type="evidence" value="ECO:0007669"/>
    <property type="project" value="TreeGrafter"/>
</dbReference>
<dbReference type="GO" id="GO:0032541">
    <property type="term" value="C:cortical endoplasmic reticulum"/>
    <property type="evidence" value="ECO:0007669"/>
    <property type="project" value="TreeGrafter"/>
</dbReference>
<feature type="region of interest" description="Disordered" evidence="6">
    <location>
        <begin position="1029"/>
        <end position="1048"/>
    </location>
</feature>
<feature type="compositionally biased region" description="Basic residues" evidence="6">
    <location>
        <begin position="907"/>
        <end position="916"/>
    </location>
</feature>
<dbReference type="GO" id="GO:0005886">
    <property type="term" value="C:plasma membrane"/>
    <property type="evidence" value="ECO:0007669"/>
    <property type="project" value="TreeGrafter"/>
</dbReference>
<dbReference type="PANTHER" id="PTHR23319:SF4">
    <property type="entry name" value="GRAM DOMAIN CONTAINING 1B, ISOFORM E"/>
    <property type="match status" value="1"/>
</dbReference>
<dbReference type="GO" id="GO:0120015">
    <property type="term" value="F:sterol transfer activity"/>
    <property type="evidence" value="ECO:0007669"/>
    <property type="project" value="TreeGrafter"/>
</dbReference>
<dbReference type="CDD" id="cd13220">
    <property type="entry name" value="PH-GRAM_GRAMDC"/>
    <property type="match status" value="1"/>
</dbReference>
<feature type="region of interest" description="Disordered" evidence="6">
    <location>
        <begin position="354"/>
        <end position="425"/>
    </location>
</feature>
<dbReference type="GO" id="GO:0140268">
    <property type="term" value="C:endoplasmic reticulum-plasma membrane contact site"/>
    <property type="evidence" value="ECO:0007669"/>
    <property type="project" value="TreeGrafter"/>
</dbReference>
<feature type="region of interest" description="Disordered" evidence="6">
    <location>
        <begin position="433"/>
        <end position="452"/>
    </location>
</feature>
<comment type="caution">
    <text evidence="8">The sequence shown here is derived from an EMBL/GenBank/DDBJ whole genome shotgun (WGS) entry which is preliminary data.</text>
</comment>
<feature type="compositionally biased region" description="Basic residues" evidence="6">
    <location>
        <begin position="1035"/>
        <end position="1048"/>
    </location>
</feature>
<dbReference type="Pfam" id="PF16016">
    <property type="entry name" value="VASt"/>
    <property type="match status" value="1"/>
</dbReference>
<dbReference type="SMART" id="SM00568">
    <property type="entry name" value="GRAM"/>
    <property type="match status" value="1"/>
</dbReference>
<sequence length="1048" mass="112124">MERQLTHTSSREGLSKLLPKSISERRLRRSKKKGERDHDPDRTLESDGASIMIDDDDDSKSIDGRSFGSFESGPEPGSTTASSLKDSSATSRAKSRSPSRPATISPHPSLIGYLTTSSPVVQATHIEPRAQPLSPTKSADPQALTQTQSAPVDVPAIIEPPGVYHPATPNNKRLPGSSRVAHILPTRPEASSPTIVTSPPTPDSPSHKRSTSTTPISPSADGPNSPRSEAHKRSTSASAAVGPSKLASIPASPLSPTAEDGGPDPGSATGTGFFSSMFSAAQSAATNLSTNIQNSGLGIVGNKPRPAPGKQQQIPETPDPSRPASQPVTILSPKMDQKDSTLRTIGTGDLSLSQLGIDETSSPIGSPSTAKFADADTRARSESAPVDTQLSGEETLNEEPSSRPRSFSEAQDGDSPIVADFDDKGLGRSASVRTASQAYHRRGNSNGIGGSTVALGLPPGGNGFSTSNSNFSTPKLTGFAIASKKRNRDFHAIFKSVPDNDYLIEDYSCALQREILAHGRLYVSEGHLCFSSNILGWTTTLVMSFDEIVSMEKRSTALLFKNGLMISTLHSKHVFASFTSRDATYDLIVNIWKLGHPTLTSTLNGVRLEGTGGDKTEKEDSAKPSQLETEPQEESDSEESSDDEGDEFYDEEENEEAPVNAAVEPSGEGEVERAVTRKASAMTTGTVVTTAPQGKDGASPNGPADFPGPLTHAPTECGDAATHYDRVVGDDVIQAPLGQVYGIIFGQQSTTWMVNFLTENQKGTELQFDDKKGLSLDNKSRTYTFIKPLYGAIGPKQTRCTITETVDNLDYEKAVNLSVSTQTPDVPSGNVFAVKTKYCLSWAENNATRVQINCTIEWSGKSWLKGPIEKGANDGQIQYCKELFAAIRASISSRGRSGTGSNGATAKPKKKSKKNKINQLASESTEKGSVSQPDTKQSWGALEPIRAVAEPLSDIIKPLLTGNVMYGLLVGLLVSSWFGFGLTPGRNHPGNGIGLDGPDRLIAYEEIWRREDSELWDWLEERVGLERLHDAGGNPRKRATQPRCLSRR</sequence>
<organism evidence="8 9">
    <name type="scientific">Bionectria ochroleuca</name>
    <name type="common">Gliocladium roseum</name>
    <dbReference type="NCBI Taxonomy" id="29856"/>
    <lineage>
        <taxon>Eukaryota</taxon>
        <taxon>Fungi</taxon>
        <taxon>Dikarya</taxon>
        <taxon>Ascomycota</taxon>
        <taxon>Pezizomycotina</taxon>
        <taxon>Sordariomycetes</taxon>
        <taxon>Hypocreomycetidae</taxon>
        <taxon>Hypocreales</taxon>
        <taxon>Bionectriaceae</taxon>
        <taxon>Clonostachys</taxon>
    </lineage>
</organism>
<feature type="region of interest" description="Disordered" evidence="6">
    <location>
        <begin position="295"/>
        <end position="339"/>
    </location>
</feature>
<evidence type="ECO:0000259" key="7">
    <source>
        <dbReference type="PROSITE" id="PS51778"/>
    </source>
</evidence>
<dbReference type="InterPro" id="IPR051482">
    <property type="entry name" value="Cholesterol_transport"/>
</dbReference>
<keyword evidence="5" id="KW-0472">Membrane</keyword>
<dbReference type="EMBL" id="JADCTT010000001">
    <property type="protein sequence ID" value="KAF9759631.1"/>
    <property type="molecule type" value="Genomic_DNA"/>
</dbReference>
<feature type="compositionally biased region" description="Low complexity" evidence="6">
    <location>
        <begin position="87"/>
        <end position="103"/>
    </location>
</feature>
<dbReference type="PANTHER" id="PTHR23319">
    <property type="entry name" value="GRAM DOMAIN CONTAINING 1B, ISOFORM E"/>
    <property type="match status" value="1"/>
</dbReference>
<dbReference type="GO" id="GO:0032934">
    <property type="term" value="F:sterol binding"/>
    <property type="evidence" value="ECO:0007669"/>
    <property type="project" value="TreeGrafter"/>
</dbReference>
<feature type="region of interest" description="Disordered" evidence="6">
    <location>
        <begin position="603"/>
        <end position="710"/>
    </location>
</feature>
<feature type="compositionally biased region" description="Polar residues" evidence="6">
    <location>
        <begin position="354"/>
        <end position="369"/>
    </location>
</feature>
<dbReference type="AlphaFoldDB" id="A0A8H7NPN8"/>
<evidence type="ECO:0000256" key="5">
    <source>
        <dbReference type="ARBA" id="ARBA00023136"/>
    </source>
</evidence>